<evidence type="ECO:0000313" key="4">
    <source>
        <dbReference type="Proteomes" id="UP001432322"/>
    </source>
</evidence>
<protein>
    <submittedName>
        <fullName evidence="3">Uncharacterized protein</fullName>
    </submittedName>
</protein>
<feature type="compositionally biased region" description="Polar residues" evidence="1">
    <location>
        <begin position="140"/>
        <end position="151"/>
    </location>
</feature>
<feature type="non-terminal residue" evidence="3">
    <location>
        <position position="151"/>
    </location>
</feature>
<feature type="compositionally biased region" description="Basic and acidic residues" evidence="1">
    <location>
        <begin position="116"/>
        <end position="126"/>
    </location>
</feature>
<feature type="transmembrane region" description="Helical" evidence="2">
    <location>
        <begin position="79"/>
        <end position="101"/>
    </location>
</feature>
<reference evidence="3" key="1">
    <citation type="submission" date="2023-10" db="EMBL/GenBank/DDBJ databases">
        <title>Genome assembly of Pristionchus species.</title>
        <authorList>
            <person name="Yoshida K."/>
            <person name="Sommer R.J."/>
        </authorList>
    </citation>
    <scope>NUCLEOTIDE SEQUENCE</scope>
    <source>
        <strain evidence="3">RS5133</strain>
    </source>
</reference>
<evidence type="ECO:0000256" key="1">
    <source>
        <dbReference type="SAM" id="MobiDB-lite"/>
    </source>
</evidence>
<name>A0AAV5VMS4_9BILA</name>
<feature type="region of interest" description="Disordered" evidence="1">
    <location>
        <begin position="116"/>
        <end position="151"/>
    </location>
</feature>
<feature type="non-terminal residue" evidence="3">
    <location>
        <position position="1"/>
    </location>
</feature>
<proteinExistence type="predicted"/>
<evidence type="ECO:0000313" key="3">
    <source>
        <dbReference type="EMBL" id="GMT20711.1"/>
    </source>
</evidence>
<dbReference type="AlphaFoldDB" id="A0AAV5VMS4"/>
<dbReference type="Proteomes" id="UP001432322">
    <property type="component" value="Unassembled WGS sequence"/>
</dbReference>
<dbReference type="EMBL" id="BTSY01000003">
    <property type="protein sequence ID" value="GMT20711.1"/>
    <property type="molecule type" value="Genomic_DNA"/>
</dbReference>
<comment type="caution">
    <text evidence="3">The sequence shown here is derived from an EMBL/GenBank/DDBJ whole genome shotgun (WGS) entry which is preliminary data.</text>
</comment>
<keyword evidence="4" id="KW-1185">Reference proteome</keyword>
<keyword evidence="2" id="KW-1133">Transmembrane helix</keyword>
<keyword evidence="2" id="KW-0472">Membrane</keyword>
<sequence>TLFCSDDCKLKVEKTNVTCPNKLWIDLGNAFLRRWMPVDRILCHENTWQWKDNRGAAFHPIGERQIACSAEALAQSTGALYGTIGGCLAVVFIIFTVIAIIKDRYFKTLDEHGKPIKKATEKKSESKSGSSIDRSELEENSTITTKGEPSD</sequence>
<gene>
    <name evidence="3" type="ORF">PFISCL1PPCAC_12008</name>
</gene>
<organism evidence="3 4">
    <name type="scientific">Pristionchus fissidentatus</name>
    <dbReference type="NCBI Taxonomy" id="1538716"/>
    <lineage>
        <taxon>Eukaryota</taxon>
        <taxon>Metazoa</taxon>
        <taxon>Ecdysozoa</taxon>
        <taxon>Nematoda</taxon>
        <taxon>Chromadorea</taxon>
        <taxon>Rhabditida</taxon>
        <taxon>Rhabditina</taxon>
        <taxon>Diplogasteromorpha</taxon>
        <taxon>Diplogasteroidea</taxon>
        <taxon>Neodiplogasteridae</taxon>
        <taxon>Pristionchus</taxon>
    </lineage>
</organism>
<accession>A0AAV5VMS4</accession>
<keyword evidence="2" id="KW-0812">Transmembrane</keyword>
<evidence type="ECO:0000256" key="2">
    <source>
        <dbReference type="SAM" id="Phobius"/>
    </source>
</evidence>